<dbReference type="Pfam" id="PF00440">
    <property type="entry name" value="TetR_N"/>
    <property type="match status" value="1"/>
</dbReference>
<dbReference type="AlphaFoldDB" id="A0A3E0VT96"/>
<comment type="caution">
    <text evidence="4">The sequence shown here is derived from an EMBL/GenBank/DDBJ whole genome shotgun (WGS) entry which is preliminary data.</text>
</comment>
<dbReference type="InterPro" id="IPR009057">
    <property type="entry name" value="Homeodomain-like_sf"/>
</dbReference>
<protein>
    <submittedName>
        <fullName evidence="4">TetR family transcriptional regulator</fullName>
    </submittedName>
</protein>
<dbReference type="PANTHER" id="PTHR43479">
    <property type="entry name" value="ACREF/ENVCD OPERON REPRESSOR-RELATED"/>
    <property type="match status" value="1"/>
</dbReference>
<evidence type="ECO:0000313" key="5">
    <source>
        <dbReference type="Proteomes" id="UP000256709"/>
    </source>
</evidence>
<evidence type="ECO:0000256" key="2">
    <source>
        <dbReference type="PROSITE-ProRule" id="PRU00335"/>
    </source>
</evidence>
<name>A0A3E0VT96_9MICO</name>
<dbReference type="InterPro" id="IPR001647">
    <property type="entry name" value="HTH_TetR"/>
</dbReference>
<dbReference type="Gene3D" id="1.10.357.10">
    <property type="entry name" value="Tetracycline Repressor, domain 2"/>
    <property type="match status" value="1"/>
</dbReference>
<reference evidence="4 5" key="1">
    <citation type="submission" date="2017-04" db="EMBL/GenBank/DDBJ databases">
        <title>Comparative genome analysis of Subtercola boreus.</title>
        <authorList>
            <person name="Cho Y.-J."/>
            <person name="Cho A."/>
            <person name="Kim O.-S."/>
            <person name="Lee J.-I."/>
        </authorList>
    </citation>
    <scope>NUCLEOTIDE SEQUENCE [LARGE SCALE GENOMIC DNA]</scope>
    <source>
        <strain evidence="4 5">P27444</strain>
    </source>
</reference>
<feature type="DNA-binding region" description="H-T-H motif" evidence="2">
    <location>
        <begin position="46"/>
        <end position="65"/>
    </location>
</feature>
<feature type="domain" description="HTH tetR-type" evidence="3">
    <location>
        <begin position="23"/>
        <end position="83"/>
    </location>
</feature>
<dbReference type="PANTHER" id="PTHR43479:SF11">
    <property type="entry name" value="ACREF_ENVCD OPERON REPRESSOR-RELATED"/>
    <property type="match status" value="1"/>
</dbReference>
<dbReference type="EMBL" id="NBXA01000020">
    <property type="protein sequence ID" value="RFA12951.1"/>
    <property type="molecule type" value="Genomic_DNA"/>
</dbReference>
<dbReference type="InterPro" id="IPR050624">
    <property type="entry name" value="HTH-type_Tx_Regulator"/>
</dbReference>
<gene>
    <name evidence="4" type="ORF">B7R21_08875</name>
</gene>
<evidence type="ECO:0000313" key="4">
    <source>
        <dbReference type="EMBL" id="RFA12951.1"/>
    </source>
</evidence>
<dbReference type="OrthoDB" id="8220622at2"/>
<keyword evidence="1 2" id="KW-0238">DNA-binding</keyword>
<dbReference type="PRINTS" id="PR00455">
    <property type="entry name" value="HTHTETR"/>
</dbReference>
<evidence type="ECO:0000259" key="3">
    <source>
        <dbReference type="PROSITE" id="PS50977"/>
    </source>
</evidence>
<dbReference type="Proteomes" id="UP000256709">
    <property type="component" value="Unassembled WGS sequence"/>
</dbReference>
<sequence>MVASTPETAAARRIELRQVDKFALRRTELAAAALATLSEFGYARTSLREIAQKSGFSHGVFHYYFRDKVDLITYCVREYKAACVAHYDEIASNATSAEQVRSSFAEALASSARDDTPMHRLWYDLRNQSLFDTDFQADVAEVDDSLERMIWRIVTAYAAFAGAEVVLTRSAVYAVFDGLFQQALLGIHAGNDAAVDSLREGVRQVLPRLLQNVGRESTD</sequence>
<dbReference type="PROSITE" id="PS50977">
    <property type="entry name" value="HTH_TETR_2"/>
    <property type="match status" value="1"/>
</dbReference>
<organism evidence="4 5">
    <name type="scientific">Subtercola boreus</name>
    <dbReference type="NCBI Taxonomy" id="120213"/>
    <lineage>
        <taxon>Bacteria</taxon>
        <taxon>Bacillati</taxon>
        <taxon>Actinomycetota</taxon>
        <taxon>Actinomycetes</taxon>
        <taxon>Micrococcales</taxon>
        <taxon>Microbacteriaceae</taxon>
        <taxon>Subtercola</taxon>
    </lineage>
</organism>
<dbReference type="GO" id="GO:0003677">
    <property type="term" value="F:DNA binding"/>
    <property type="evidence" value="ECO:0007669"/>
    <property type="project" value="UniProtKB-UniRule"/>
</dbReference>
<proteinExistence type="predicted"/>
<dbReference type="RefSeq" id="WP_116282893.1">
    <property type="nucleotide sequence ID" value="NZ_NBXA01000020.1"/>
</dbReference>
<dbReference type="SUPFAM" id="SSF46689">
    <property type="entry name" value="Homeodomain-like"/>
    <property type="match status" value="1"/>
</dbReference>
<accession>A0A3E0VT96</accession>
<evidence type="ECO:0000256" key="1">
    <source>
        <dbReference type="ARBA" id="ARBA00023125"/>
    </source>
</evidence>